<dbReference type="InterPro" id="IPR000847">
    <property type="entry name" value="LysR_HTH_N"/>
</dbReference>
<organism evidence="6 7">
    <name type="scientific">Burkholderia cenocepacia</name>
    <dbReference type="NCBI Taxonomy" id="95486"/>
    <lineage>
        <taxon>Bacteria</taxon>
        <taxon>Pseudomonadati</taxon>
        <taxon>Pseudomonadota</taxon>
        <taxon>Betaproteobacteria</taxon>
        <taxon>Burkholderiales</taxon>
        <taxon>Burkholderiaceae</taxon>
        <taxon>Burkholderia</taxon>
        <taxon>Burkholderia cepacia complex</taxon>
    </lineage>
</organism>
<dbReference type="AlphaFoldDB" id="A0A1V2VVS2"/>
<proteinExistence type="inferred from homology"/>
<dbReference type="FunFam" id="1.10.10.10:FF:000001">
    <property type="entry name" value="LysR family transcriptional regulator"/>
    <property type="match status" value="1"/>
</dbReference>
<dbReference type="Gene3D" id="1.10.10.10">
    <property type="entry name" value="Winged helix-like DNA-binding domain superfamily/Winged helix DNA-binding domain"/>
    <property type="match status" value="1"/>
</dbReference>
<keyword evidence="2" id="KW-0805">Transcription regulation</keyword>
<dbReference type="Proteomes" id="UP000188543">
    <property type="component" value="Unassembled WGS sequence"/>
</dbReference>
<accession>A0A1V2VVS2</accession>
<dbReference type="InterPro" id="IPR036390">
    <property type="entry name" value="WH_DNA-bd_sf"/>
</dbReference>
<evidence type="ECO:0000256" key="1">
    <source>
        <dbReference type="ARBA" id="ARBA00009437"/>
    </source>
</evidence>
<dbReference type="CDD" id="cd08474">
    <property type="entry name" value="PBP2_CrgA_like_5"/>
    <property type="match status" value="1"/>
</dbReference>
<dbReference type="SUPFAM" id="SSF53850">
    <property type="entry name" value="Periplasmic binding protein-like II"/>
    <property type="match status" value="1"/>
</dbReference>
<dbReference type="GO" id="GO:0003700">
    <property type="term" value="F:DNA-binding transcription factor activity"/>
    <property type="evidence" value="ECO:0007669"/>
    <property type="project" value="InterPro"/>
</dbReference>
<dbReference type="PANTHER" id="PTHR30537">
    <property type="entry name" value="HTH-TYPE TRANSCRIPTIONAL REGULATOR"/>
    <property type="match status" value="1"/>
</dbReference>
<dbReference type="FunFam" id="3.40.190.290:FF:000012">
    <property type="entry name" value="Transcriptional regulator, LysR family"/>
    <property type="match status" value="1"/>
</dbReference>
<comment type="similarity">
    <text evidence="1">Belongs to the LysR transcriptional regulatory family.</text>
</comment>
<protein>
    <submittedName>
        <fullName evidence="6">LysR family transcriptional regulator</fullName>
    </submittedName>
</protein>
<keyword evidence="4" id="KW-0804">Transcription</keyword>
<evidence type="ECO:0000256" key="2">
    <source>
        <dbReference type="ARBA" id="ARBA00023015"/>
    </source>
</evidence>
<dbReference type="OrthoDB" id="5525645at2"/>
<dbReference type="RefSeq" id="WP_060213212.1">
    <property type="nucleotide sequence ID" value="NZ_CADETK010000009.1"/>
</dbReference>
<feature type="domain" description="HTH lysR-type" evidence="5">
    <location>
        <begin position="1"/>
        <end position="59"/>
    </location>
</feature>
<dbReference type="PROSITE" id="PS50931">
    <property type="entry name" value="HTH_LYSR"/>
    <property type="match status" value="1"/>
</dbReference>
<dbReference type="InterPro" id="IPR036388">
    <property type="entry name" value="WH-like_DNA-bd_sf"/>
</dbReference>
<evidence type="ECO:0000313" key="7">
    <source>
        <dbReference type="Proteomes" id="UP000188543"/>
    </source>
</evidence>
<dbReference type="Pfam" id="PF03466">
    <property type="entry name" value="LysR_substrate"/>
    <property type="match status" value="1"/>
</dbReference>
<dbReference type="PANTHER" id="PTHR30537:SF1">
    <property type="entry name" value="HTH-TYPE TRANSCRIPTIONAL REGULATOR PGRR"/>
    <property type="match status" value="1"/>
</dbReference>
<dbReference type="PRINTS" id="PR00039">
    <property type="entry name" value="HTHLYSR"/>
</dbReference>
<keyword evidence="3" id="KW-0238">DNA-binding</keyword>
<evidence type="ECO:0000256" key="4">
    <source>
        <dbReference type="ARBA" id="ARBA00023163"/>
    </source>
</evidence>
<evidence type="ECO:0000259" key="5">
    <source>
        <dbReference type="PROSITE" id="PS50931"/>
    </source>
</evidence>
<dbReference type="Pfam" id="PF00126">
    <property type="entry name" value="HTH_1"/>
    <property type="match status" value="1"/>
</dbReference>
<dbReference type="SUPFAM" id="SSF46785">
    <property type="entry name" value="Winged helix' DNA-binding domain"/>
    <property type="match status" value="1"/>
</dbReference>
<reference evidence="6 7" key="1">
    <citation type="submission" date="2016-08" db="EMBL/GenBank/DDBJ databases">
        <authorList>
            <person name="Seilhamer J.J."/>
        </authorList>
    </citation>
    <scope>NUCLEOTIDE SEQUENCE [LARGE SCALE GENOMIC DNA]</scope>
    <source>
        <strain evidence="6 7">VC14762</strain>
    </source>
</reference>
<dbReference type="GO" id="GO:0043565">
    <property type="term" value="F:sequence-specific DNA binding"/>
    <property type="evidence" value="ECO:0007669"/>
    <property type="project" value="TreeGrafter"/>
</dbReference>
<evidence type="ECO:0000313" key="6">
    <source>
        <dbReference type="EMBL" id="ONU78008.1"/>
    </source>
</evidence>
<dbReference type="EMBL" id="MUTJ01000091">
    <property type="protein sequence ID" value="ONU78008.1"/>
    <property type="molecule type" value="Genomic_DNA"/>
</dbReference>
<sequence length="302" mass="33904">MEDFNDLAAFMTVARERNFTRAAAQLGVSQSALSRTVRALEGRMGIPLLTRTTRSVSPTEAGQRLLESIAPRFQEIEVELESLRAMTDQPAGNVRITATDYAANEYVWPRLQPLLRRYPALKVELVNDYGLTDLVAGRYDIGIRLGDQVAKDMIAQRIAADMTMSIIGSPDYLASRPATKTPQHLTQHNCINLRLPTRNALLSWELSKGRRELQVRVEGQLTFNNVYQMVDAALAGFGLAYVPKDLVAHHVEAGRLGWVLEDWFPTFVGHHVYYPSRRKSSRAVELVVDALRAGYQRNPRQG</sequence>
<gene>
    <name evidence="6" type="ORF">A8E72_29515</name>
</gene>
<dbReference type="InterPro" id="IPR058163">
    <property type="entry name" value="LysR-type_TF_proteobact-type"/>
</dbReference>
<comment type="caution">
    <text evidence="6">The sequence shown here is derived from an EMBL/GenBank/DDBJ whole genome shotgun (WGS) entry which is preliminary data.</text>
</comment>
<dbReference type="InterPro" id="IPR005119">
    <property type="entry name" value="LysR_subst-bd"/>
</dbReference>
<name>A0A1V2VVS2_9BURK</name>
<evidence type="ECO:0000256" key="3">
    <source>
        <dbReference type="ARBA" id="ARBA00023125"/>
    </source>
</evidence>
<dbReference type="GO" id="GO:0006351">
    <property type="term" value="P:DNA-templated transcription"/>
    <property type="evidence" value="ECO:0007669"/>
    <property type="project" value="TreeGrafter"/>
</dbReference>
<dbReference type="Gene3D" id="3.40.190.290">
    <property type="match status" value="1"/>
</dbReference>